<feature type="region of interest" description="Disordered" evidence="1">
    <location>
        <begin position="1"/>
        <end position="54"/>
    </location>
</feature>
<sequence length="92" mass="10819">MSTNSKEKKSMPTNENPQKETKKTEMKKAKNKKKRDGKPDKNVPKVPENVLEEWKKDKNQSISWTKEKAENGEIESEELICYQYGEHHMIVK</sequence>
<reference evidence="3" key="1">
    <citation type="submission" date="2017-10" db="EMBL/GenBank/DDBJ databases">
        <title>Rapid genome shrinkage in a self-fertile nematode reveals novel sperm competition proteins.</title>
        <authorList>
            <person name="Yin D."/>
            <person name="Schwarz E.M."/>
            <person name="Thomas C.G."/>
            <person name="Felde R.L."/>
            <person name="Korf I.F."/>
            <person name="Cutter A.D."/>
            <person name="Schartner C.M."/>
            <person name="Ralston E.J."/>
            <person name="Meyer B.J."/>
            <person name="Haag E.S."/>
        </authorList>
    </citation>
    <scope>NUCLEOTIDE SEQUENCE [LARGE SCALE GENOMIC DNA]</scope>
    <source>
        <strain evidence="3">JU1422</strain>
    </source>
</reference>
<evidence type="ECO:0000313" key="2">
    <source>
        <dbReference type="EMBL" id="PIC43774.1"/>
    </source>
</evidence>
<accession>A0A2G5UW70</accession>
<name>A0A2G5UW70_9PELO</name>
<evidence type="ECO:0000256" key="1">
    <source>
        <dbReference type="SAM" id="MobiDB-lite"/>
    </source>
</evidence>
<feature type="compositionally biased region" description="Basic and acidic residues" evidence="1">
    <location>
        <begin position="17"/>
        <end position="28"/>
    </location>
</feature>
<protein>
    <submittedName>
        <fullName evidence="2">Uncharacterized protein</fullName>
    </submittedName>
</protein>
<proteinExistence type="predicted"/>
<organism evidence="2 3">
    <name type="scientific">Caenorhabditis nigoni</name>
    <dbReference type="NCBI Taxonomy" id="1611254"/>
    <lineage>
        <taxon>Eukaryota</taxon>
        <taxon>Metazoa</taxon>
        <taxon>Ecdysozoa</taxon>
        <taxon>Nematoda</taxon>
        <taxon>Chromadorea</taxon>
        <taxon>Rhabditida</taxon>
        <taxon>Rhabditina</taxon>
        <taxon>Rhabditomorpha</taxon>
        <taxon>Rhabditoidea</taxon>
        <taxon>Rhabditidae</taxon>
        <taxon>Peloderinae</taxon>
        <taxon>Caenorhabditis</taxon>
    </lineage>
</organism>
<dbReference type="EMBL" id="PDUG01000002">
    <property type="protein sequence ID" value="PIC43774.1"/>
    <property type="molecule type" value="Genomic_DNA"/>
</dbReference>
<keyword evidence="3" id="KW-1185">Reference proteome</keyword>
<dbReference type="AlphaFoldDB" id="A0A2G5UW70"/>
<gene>
    <name evidence="2" type="primary">Cnig_chr_II.g4386</name>
    <name evidence="2" type="ORF">B9Z55_004386</name>
</gene>
<comment type="caution">
    <text evidence="2">The sequence shown here is derived from an EMBL/GenBank/DDBJ whole genome shotgun (WGS) entry which is preliminary data.</text>
</comment>
<evidence type="ECO:0000313" key="3">
    <source>
        <dbReference type="Proteomes" id="UP000230233"/>
    </source>
</evidence>
<feature type="compositionally biased region" description="Basic and acidic residues" evidence="1">
    <location>
        <begin position="1"/>
        <end position="10"/>
    </location>
</feature>
<dbReference type="Proteomes" id="UP000230233">
    <property type="component" value="Chromosome II"/>
</dbReference>